<feature type="binding site" evidence="1">
    <location>
        <position position="95"/>
    </location>
    <ligand>
        <name>Zn(2+)</name>
        <dbReference type="ChEBI" id="CHEBI:29105"/>
        <label>1</label>
    </ligand>
</feature>
<dbReference type="Proteomes" id="UP000266183">
    <property type="component" value="Chromosome"/>
</dbReference>
<keyword evidence="1" id="KW-0479">Metal-binding</keyword>
<dbReference type="InterPro" id="IPR006680">
    <property type="entry name" value="Amidohydro-rel"/>
</dbReference>
<dbReference type="OrthoDB" id="9775607at2"/>
<gene>
    <name evidence="4" type="ORF">D4L85_04945</name>
</gene>
<dbReference type="KEGG" id="chk:D4L85_04945"/>
<dbReference type="GO" id="GO:0016810">
    <property type="term" value="F:hydrolase activity, acting on carbon-nitrogen (but not peptide) bonds"/>
    <property type="evidence" value="ECO:0007669"/>
    <property type="project" value="InterPro"/>
</dbReference>
<dbReference type="PANTHER" id="PTHR42717">
    <property type="entry name" value="DIHYDROOROTASE-RELATED"/>
    <property type="match status" value="1"/>
</dbReference>
<name>A0A385SHN5_9BACT</name>
<feature type="modified residue" description="N6-carboxylysine" evidence="2">
    <location>
        <position position="195"/>
    </location>
</feature>
<evidence type="ECO:0000256" key="1">
    <source>
        <dbReference type="PIRSR" id="PIRSR039004-1"/>
    </source>
</evidence>
<protein>
    <submittedName>
        <fullName evidence="4">Amidohydrolase/deacetylase family metallohydrolase</fullName>
    </submittedName>
</protein>
<evidence type="ECO:0000259" key="3">
    <source>
        <dbReference type="Pfam" id="PF01979"/>
    </source>
</evidence>
<feature type="binding site" evidence="1">
    <location>
        <position position="309"/>
    </location>
    <ligand>
        <name>Zn(2+)</name>
        <dbReference type="ChEBI" id="CHEBI:29105"/>
        <label>1</label>
    </ligand>
</feature>
<evidence type="ECO:0000313" key="4">
    <source>
        <dbReference type="EMBL" id="AYB29966.1"/>
    </source>
</evidence>
<feature type="binding site" description="via carbamate group" evidence="1">
    <location>
        <position position="195"/>
    </location>
    <ligand>
        <name>Zn(2+)</name>
        <dbReference type="ChEBI" id="CHEBI:29105"/>
        <label>1</label>
    </ligand>
</feature>
<dbReference type="GO" id="GO:0019213">
    <property type="term" value="F:deacetylase activity"/>
    <property type="evidence" value="ECO:0007669"/>
    <property type="project" value="InterPro"/>
</dbReference>
<dbReference type="SUPFAM" id="SSF51556">
    <property type="entry name" value="Metallo-dependent hydrolases"/>
    <property type="match status" value="1"/>
</dbReference>
<organism evidence="4 5">
    <name type="scientific">Chryseolinea soli</name>
    <dbReference type="NCBI Taxonomy" id="2321403"/>
    <lineage>
        <taxon>Bacteria</taxon>
        <taxon>Pseudomonadati</taxon>
        <taxon>Bacteroidota</taxon>
        <taxon>Cytophagia</taxon>
        <taxon>Cytophagales</taxon>
        <taxon>Fulvivirgaceae</taxon>
        <taxon>Chryseolinea</taxon>
    </lineage>
</organism>
<reference evidence="5" key="1">
    <citation type="submission" date="2018-09" db="EMBL/GenBank/DDBJ databases">
        <title>Chryseolinea sp. KIS68-18 isolated from soil.</title>
        <authorList>
            <person name="Weon H.-Y."/>
            <person name="Kwon S.-W."/>
            <person name="Lee S.A."/>
        </authorList>
    </citation>
    <scope>NUCLEOTIDE SEQUENCE [LARGE SCALE GENOMIC DNA]</scope>
    <source>
        <strain evidence="5">KIS68-18</strain>
    </source>
</reference>
<dbReference type="Pfam" id="PF01979">
    <property type="entry name" value="Amidohydro_1"/>
    <property type="match status" value="1"/>
</dbReference>
<evidence type="ECO:0000256" key="2">
    <source>
        <dbReference type="PIRSR" id="PIRSR039004-2"/>
    </source>
</evidence>
<dbReference type="EMBL" id="CP032382">
    <property type="protein sequence ID" value="AYB29966.1"/>
    <property type="molecule type" value="Genomic_DNA"/>
</dbReference>
<feature type="binding site" evidence="1">
    <location>
        <position position="247"/>
    </location>
    <ligand>
        <name>Zn(2+)</name>
        <dbReference type="ChEBI" id="CHEBI:29105"/>
        <label>2</label>
    </ligand>
</feature>
<keyword evidence="5" id="KW-1185">Reference proteome</keyword>
<keyword evidence="4" id="KW-0378">Hydrolase</keyword>
<dbReference type="SUPFAM" id="SSF51338">
    <property type="entry name" value="Composite domain of metallo-dependent hydrolases"/>
    <property type="match status" value="1"/>
</dbReference>
<dbReference type="InterPro" id="IPR032466">
    <property type="entry name" value="Metal_Hydrolase"/>
</dbReference>
<sequence length="418" mass="45801">MLNRSKIKLKTAITFAKILFFLLWTPVARGQAIDLLLKNGHVFDPKNNIDAVMDIAIANGKIFSVATNIPPANAKKVIDATGFYVCPGLIDIHTHAFVGGNPETFADGSLSISPDDFAPKSGVTTVVDAGTSGWRNFPVFKDHVIDRSKTRILAFLNIAGTGMSGKPTQEDLNDMDPDKTLETIQKFPDIIVGVKIGHYEGKEWSPFDRALTASENANVPLLVECHLPQYSLEDQLNHMRPGDIITHSYEKVSERMSVVDEQGRVRPFVKEAQQRGILFDLGHGGAGFWFSEALPALQQGLAPNSFGTDFHRFSMNAGMKDLLNVMSKYMAMGMTKEDVLRRATWAPAKAIKREDLGNLSVGAVADIAVLSLREGNFGFTDAGGNKIEGHQKFEAELTVRAGKIVWDLNGISAQKFVK</sequence>
<accession>A0A385SHN5</accession>
<dbReference type="InterPro" id="IPR020043">
    <property type="entry name" value="Deacetylase_Atu3266-like"/>
</dbReference>
<feature type="binding site" evidence="1">
    <location>
        <position position="93"/>
    </location>
    <ligand>
        <name>Zn(2+)</name>
        <dbReference type="ChEBI" id="CHEBI:29105"/>
        <label>1</label>
    </ligand>
</feature>
<dbReference type="Gene3D" id="2.30.40.10">
    <property type="entry name" value="Urease, subunit C, domain 1"/>
    <property type="match status" value="1"/>
</dbReference>
<proteinExistence type="predicted"/>
<dbReference type="InterPro" id="IPR011059">
    <property type="entry name" value="Metal-dep_hydrolase_composite"/>
</dbReference>
<dbReference type="Gene3D" id="3.20.20.140">
    <property type="entry name" value="Metal-dependent hydrolases"/>
    <property type="match status" value="1"/>
</dbReference>
<dbReference type="NCBIfam" id="NF006689">
    <property type="entry name" value="PRK09237.1"/>
    <property type="match status" value="1"/>
</dbReference>
<keyword evidence="1" id="KW-0862">Zinc</keyword>
<feature type="domain" description="Amidohydrolase-related" evidence="3">
    <location>
        <begin position="295"/>
        <end position="404"/>
    </location>
</feature>
<feature type="binding site" description="via carbamate group" evidence="1">
    <location>
        <position position="195"/>
    </location>
    <ligand>
        <name>Zn(2+)</name>
        <dbReference type="ChEBI" id="CHEBI:29105"/>
        <label>2</label>
    </ligand>
</feature>
<dbReference type="GO" id="GO:0046872">
    <property type="term" value="F:metal ion binding"/>
    <property type="evidence" value="ECO:0007669"/>
    <property type="project" value="UniProtKB-KW"/>
</dbReference>
<dbReference type="PANTHER" id="PTHR42717:SF1">
    <property type="entry name" value="IMIDAZOLONEPROPIONASE AND RELATED AMIDOHYDROLASES"/>
    <property type="match status" value="1"/>
</dbReference>
<dbReference type="AlphaFoldDB" id="A0A385SHN5"/>
<dbReference type="PIRSF" id="PIRSF039004">
    <property type="entry name" value="ADE_EF_0837"/>
    <property type="match status" value="1"/>
</dbReference>
<evidence type="ECO:0000313" key="5">
    <source>
        <dbReference type="Proteomes" id="UP000266183"/>
    </source>
</evidence>